<dbReference type="CDD" id="cd18186">
    <property type="entry name" value="BTB_POZ_ZBTB_KLHL-like"/>
    <property type="match status" value="1"/>
</dbReference>
<evidence type="ECO:0000313" key="2">
    <source>
        <dbReference type="Proteomes" id="UP000007978"/>
    </source>
</evidence>
<reference evidence="1 2" key="1">
    <citation type="journal article" date="2012" name="PLoS Pathog.">
        <title>Comparative pathogenomics reveals horizontally acquired novel virulence genes in fungi infecting cereal hosts.</title>
        <authorList>
            <person name="Gardiner D.M."/>
            <person name="McDonald M.C."/>
            <person name="Covarelli L."/>
            <person name="Solomon P.S."/>
            <person name="Rusu A.G."/>
            <person name="Marshall M."/>
            <person name="Kazan K."/>
            <person name="Chakraborty S."/>
            <person name="McDonald B.A."/>
            <person name="Manners J.M."/>
        </authorList>
    </citation>
    <scope>NUCLEOTIDE SEQUENCE [LARGE SCALE GENOMIC DNA]</scope>
    <source>
        <strain evidence="1 2">CS3096</strain>
    </source>
</reference>
<evidence type="ECO:0000313" key="1">
    <source>
        <dbReference type="EMBL" id="EKJ74481.1"/>
    </source>
</evidence>
<accession>K3UQ07</accession>
<dbReference type="EMBL" id="AFNW01000108">
    <property type="protein sequence ID" value="EKJ74481.1"/>
    <property type="molecule type" value="Genomic_DNA"/>
</dbReference>
<name>K3UQ07_FUSPC</name>
<keyword evidence="2" id="KW-1185">Reference proteome</keyword>
<dbReference type="RefSeq" id="XP_009256624.1">
    <property type="nucleotide sequence ID" value="XM_009258349.1"/>
</dbReference>
<protein>
    <recommendedName>
        <fullName evidence="3">BTB domain-containing protein</fullName>
    </recommendedName>
</protein>
<dbReference type="Gene3D" id="3.30.710.10">
    <property type="entry name" value="Potassium Channel Kv1.1, Chain A"/>
    <property type="match status" value="1"/>
</dbReference>
<dbReference type="KEGG" id="fpu:FPSE_05231"/>
<dbReference type="AlphaFoldDB" id="K3UQ07"/>
<evidence type="ECO:0008006" key="3">
    <source>
        <dbReference type="Google" id="ProtNLM"/>
    </source>
</evidence>
<dbReference type="OrthoDB" id="5275938at2759"/>
<dbReference type="Proteomes" id="UP000007978">
    <property type="component" value="Chromosome 2"/>
</dbReference>
<comment type="caution">
    <text evidence="1">The sequence shown here is derived from an EMBL/GenBank/DDBJ whole genome shotgun (WGS) entry which is preliminary data.</text>
</comment>
<organism evidence="1 2">
    <name type="scientific">Fusarium pseudograminearum (strain CS3096)</name>
    <name type="common">Wheat and barley crown-rot fungus</name>
    <dbReference type="NCBI Taxonomy" id="1028729"/>
    <lineage>
        <taxon>Eukaryota</taxon>
        <taxon>Fungi</taxon>
        <taxon>Dikarya</taxon>
        <taxon>Ascomycota</taxon>
        <taxon>Pezizomycotina</taxon>
        <taxon>Sordariomycetes</taxon>
        <taxon>Hypocreomycetidae</taxon>
        <taxon>Hypocreales</taxon>
        <taxon>Nectriaceae</taxon>
        <taxon>Fusarium</taxon>
    </lineage>
</organism>
<sequence>MAETPAKRQKVDCNSQAPSEIPSFEDFAPDGDVIFIVQGKTRVRVFSAVIKCASPVFAAMLKPNFKEGRALAKSGDSPIEIPLPEDNPEELGWICRALHCQAHTMLWKPTIPQLWSVWLLVDKYDMKDSMQLSLKLWTSKKLPTAINFQRGHDLWILTVLSIMNRDADNFKIASCELILKGTKPFKALASNMEHDTQNAASEGVIYRLAGELQAIRDCAMMKAIKFVYSDLLATLRVGCTKCTETYFQAVERELVKRTGQPTFMEDNSRLAVVPHVVSAIKKWALESCKDYFTKCAANRRIIREQASKFPSDVIDGLCLDCFDKKDRCSEH</sequence>
<dbReference type="GeneID" id="20363849"/>
<gene>
    <name evidence="1" type="ORF">FPSE_05231</name>
</gene>
<dbReference type="HOGENOM" id="CLU_787647_0_0_1"/>
<dbReference type="eggNOG" id="ENOG502SMAU">
    <property type="taxonomic scope" value="Eukaryota"/>
</dbReference>
<proteinExistence type="predicted"/>
<dbReference type="InterPro" id="IPR011333">
    <property type="entry name" value="SKP1/BTB/POZ_sf"/>
</dbReference>